<dbReference type="AlphaFoldDB" id="C1N052"/>
<evidence type="ECO:0000259" key="3">
    <source>
        <dbReference type="Pfam" id="PF04784"/>
    </source>
</evidence>
<dbReference type="InterPro" id="IPR002109">
    <property type="entry name" value="Glutaredoxin"/>
</dbReference>
<feature type="compositionally biased region" description="Acidic residues" evidence="1">
    <location>
        <begin position="165"/>
        <end position="179"/>
    </location>
</feature>
<dbReference type="SUPFAM" id="SSF52833">
    <property type="entry name" value="Thioredoxin-like"/>
    <property type="match status" value="1"/>
</dbReference>
<feature type="region of interest" description="Disordered" evidence="1">
    <location>
        <begin position="152"/>
        <end position="179"/>
    </location>
</feature>
<keyword evidence="5" id="KW-1185">Reference proteome</keyword>
<dbReference type="InterPro" id="IPR036249">
    <property type="entry name" value="Thioredoxin-like_sf"/>
</dbReference>
<dbReference type="STRING" id="564608.C1N052"/>
<dbReference type="PANTHER" id="PTHR46361">
    <property type="entry name" value="ELECTRON CARRIER/ PROTEIN DISULFIDE OXIDOREDUCTASE"/>
    <property type="match status" value="1"/>
</dbReference>
<dbReference type="OMA" id="RMAFFIN"/>
<feature type="region of interest" description="Disordered" evidence="1">
    <location>
        <begin position="1"/>
        <end position="31"/>
    </location>
</feature>
<dbReference type="eggNOG" id="ENOG502QS72">
    <property type="taxonomic scope" value="Eukaryota"/>
</dbReference>
<dbReference type="InterPro" id="IPR006869">
    <property type="entry name" value="DUF547"/>
</dbReference>
<dbReference type="GeneID" id="9686773"/>
<sequence>METRAARAPALASTSRRARDRARDRARAPARAAHRRVVAAADAASVGSDVVVAVVTTSSCPHCRRVKSALADASVPFVEIDASSENGIILRASTSLSGMRTVPQVYVGAVCFGGADDVEEGLRSGAFAAKVASAKDEGAVLPPAIARAMRESAVAAKEEKAEKEKEEEEEEAEEASDDDAEYAALDALATRMAAALTPRDVYAFGGWRAPLTLLQCVLDGATITRWLATTADESTAASTRGGAAAELGGKMMEYGLLTSASASEAFEDDGGKLYRLADHACEPRAYPKTTPAPLNARRRRRRGGGGDGKNAGDAAAVAASLRKKILALYDAHLSEDGRSVDYAAMRTSRAFREYVDATEDLRSVDPRSMRREEKIAFFLNVYNALVVHVTAVVGAPDGFFDRLTYFGRYKYEIGGCYYSCDDIEHGILRGNRPGAASLGAIVGKPGLSRGPFDATSDPRAQHVVLPVDPRIHFALVCGAKSCPPIRTYTGEGLDAQLAAAAEAFCEGDVQVVLSDDTVASDARSSSPANDRVVVRVSKIIGTWYKDDFGDTDEARLRTISTYLRPDGDAARRVRDALDGAKRVTLESPEYDWSLNGTTTVE</sequence>
<dbReference type="KEGG" id="mpp:MICPUCDRAFT_60973"/>
<dbReference type="RefSeq" id="XP_003061068.1">
    <property type="nucleotide sequence ID" value="XM_003061022.1"/>
</dbReference>
<evidence type="ECO:0000313" key="4">
    <source>
        <dbReference type="EMBL" id="EEH54718.1"/>
    </source>
</evidence>
<accession>C1N052</accession>
<feature type="domain" description="DUF547" evidence="3">
    <location>
        <begin position="367"/>
        <end position="504"/>
    </location>
</feature>
<feature type="domain" description="Glutaredoxin" evidence="2">
    <location>
        <begin position="52"/>
        <end position="109"/>
    </location>
</feature>
<name>C1N052_MICPC</name>
<gene>
    <name evidence="4" type="ORF">MICPUCDRAFT_60973</name>
</gene>
<feature type="region of interest" description="Disordered" evidence="1">
    <location>
        <begin position="285"/>
        <end position="312"/>
    </location>
</feature>
<reference evidence="4 5" key="1">
    <citation type="journal article" date="2009" name="Science">
        <title>Green evolution and dynamic adaptations revealed by genomes of the marine picoeukaryotes Micromonas.</title>
        <authorList>
            <person name="Worden A.Z."/>
            <person name="Lee J.H."/>
            <person name="Mock T."/>
            <person name="Rouze P."/>
            <person name="Simmons M.P."/>
            <person name="Aerts A.L."/>
            <person name="Allen A.E."/>
            <person name="Cuvelier M.L."/>
            <person name="Derelle E."/>
            <person name="Everett M.V."/>
            <person name="Foulon E."/>
            <person name="Grimwood J."/>
            <person name="Gundlach H."/>
            <person name="Henrissat B."/>
            <person name="Napoli C."/>
            <person name="McDonald S.M."/>
            <person name="Parker M.S."/>
            <person name="Rombauts S."/>
            <person name="Salamov A."/>
            <person name="Von Dassow P."/>
            <person name="Badger J.H."/>
            <person name="Coutinho P.M."/>
            <person name="Demir E."/>
            <person name="Dubchak I."/>
            <person name="Gentemann C."/>
            <person name="Eikrem W."/>
            <person name="Gready J.E."/>
            <person name="John U."/>
            <person name="Lanier W."/>
            <person name="Lindquist E.A."/>
            <person name="Lucas S."/>
            <person name="Mayer K.F."/>
            <person name="Moreau H."/>
            <person name="Not F."/>
            <person name="Otillar R."/>
            <person name="Panaud O."/>
            <person name="Pangilinan J."/>
            <person name="Paulsen I."/>
            <person name="Piegu B."/>
            <person name="Poliakov A."/>
            <person name="Robbens S."/>
            <person name="Schmutz J."/>
            <person name="Toulza E."/>
            <person name="Wyss T."/>
            <person name="Zelensky A."/>
            <person name="Zhou K."/>
            <person name="Armbrust E.V."/>
            <person name="Bhattacharya D."/>
            <person name="Goodenough U.W."/>
            <person name="Van de Peer Y."/>
            <person name="Grigoriev I.V."/>
        </authorList>
    </citation>
    <scope>NUCLEOTIDE SEQUENCE [LARGE SCALE GENOMIC DNA]</scope>
    <source>
        <strain evidence="4 5">CCMP1545</strain>
    </source>
</reference>
<dbReference type="Proteomes" id="UP000001876">
    <property type="component" value="Unassembled WGS sequence"/>
</dbReference>
<dbReference type="InterPro" id="IPR014025">
    <property type="entry name" value="Glutaredoxin_subgr"/>
</dbReference>
<proteinExistence type="predicted"/>
<dbReference type="Pfam" id="PF04784">
    <property type="entry name" value="DUF547"/>
    <property type="match status" value="1"/>
</dbReference>
<dbReference type="Pfam" id="PF00462">
    <property type="entry name" value="Glutaredoxin"/>
    <property type="match status" value="1"/>
</dbReference>
<organism evidence="5">
    <name type="scientific">Micromonas pusilla (strain CCMP1545)</name>
    <name type="common">Picoplanktonic green alga</name>
    <dbReference type="NCBI Taxonomy" id="564608"/>
    <lineage>
        <taxon>Eukaryota</taxon>
        <taxon>Viridiplantae</taxon>
        <taxon>Chlorophyta</taxon>
        <taxon>Mamiellophyceae</taxon>
        <taxon>Mamiellales</taxon>
        <taxon>Mamiellaceae</taxon>
        <taxon>Micromonas</taxon>
    </lineage>
</organism>
<dbReference type="EMBL" id="GG663743">
    <property type="protein sequence ID" value="EEH54718.1"/>
    <property type="molecule type" value="Genomic_DNA"/>
</dbReference>
<dbReference type="PRINTS" id="PR00160">
    <property type="entry name" value="GLUTAREDOXIN"/>
</dbReference>
<dbReference type="OrthoDB" id="418495at2759"/>
<evidence type="ECO:0000256" key="1">
    <source>
        <dbReference type="SAM" id="MobiDB-lite"/>
    </source>
</evidence>
<protein>
    <submittedName>
        <fullName evidence="4">Glutaredoxin DUF547 domain-containing protein</fullName>
    </submittedName>
</protein>
<dbReference type="Gene3D" id="3.40.30.10">
    <property type="entry name" value="Glutaredoxin"/>
    <property type="match status" value="1"/>
</dbReference>
<dbReference type="PANTHER" id="PTHR46361:SF3">
    <property type="entry name" value="ELECTRON CARRIER_ PROTEIN DISULFIDE OXIDOREDUCTASE"/>
    <property type="match status" value="1"/>
</dbReference>
<evidence type="ECO:0000313" key="5">
    <source>
        <dbReference type="Proteomes" id="UP000001876"/>
    </source>
</evidence>
<evidence type="ECO:0000259" key="2">
    <source>
        <dbReference type="Pfam" id="PF00462"/>
    </source>
</evidence>
<dbReference type="PROSITE" id="PS51354">
    <property type="entry name" value="GLUTAREDOXIN_2"/>
    <property type="match status" value="1"/>
</dbReference>
<dbReference type="CDD" id="cd02066">
    <property type="entry name" value="GRX_family"/>
    <property type="match status" value="1"/>
</dbReference>